<dbReference type="InterPro" id="IPR032675">
    <property type="entry name" value="LRR_dom_sf"/>
</dbReference>
<evidence type="ECO:0000313" key="3">
    <source>
        <dbReference type="Proteomes" id="UP000829354"/>
    </source>
</evidence>
<proteinExistence type="predicted"/>
<gene>
    <name evidence="2" type="ORF">L5515_016445</name>
</gene>
<dbReference type="Gene3D" id="3.80.10.10">
    <property type="entry name" value="Ribonuclease Inhibitor"/>
    <property type="match status" value="1"/>
</dbReference>
<keyword evidence="1" id="KW-0472">Membrane</keyword>
<name>A0AAE9JRB0_CAEBR</name>
<dbReference type="InterPro" id="IPR051341">
    <property type="entry name" value="Zyg-11_UBL_adapter"/>
</dbReference>
<sequence length="500" mass="56960">MPFPTLSELAAKAVAEGILNDTLSLDYALDTKSSNTIVQKLLDSDGDKYKILEVFKNKLNVTKIDFRRSMDCKIDAEGVRILSNFNLDSLDFGDLSQLIDKYPDNSSNNDTLDIVFLLMRALNNYSRRSLIHLGLPGDQEFIGGWEQEVSKIVPNLQSMDISAAIFNERFQLSNLCISFPNLLVLDISLADSLSTLHGIKNLEKLQKLSMCFVDFDDSDGYKELSELKNLKYLDVSGSDFSIRDMLAVRVRMEALEFLDCSITSVTEYELEEFVKNHPSLRTIVAICTPCNTTASSGIKVLNAPSLNSMSECLEYLFLTDRINMASNFMKDVFENLQSSPENVGISELRQIKNAVIFVLRESVDPENNFWTAMWYLESGLFWYELSISLFSMDIFERINLFYNVFNANEMTEYQEEYVGLIFLMLGFLVNYMAPGILIPDRVLKFVIEKTVELVDEFQDYKPQGSQTISKAEKFMGRDQLQKIIGNSELMRKVQELLNIA</sequence>
<dbReference type="AlphaFoldDB" id="A0AAE9JRB0"/>
<accession>A0AAE9JRB0</accession>
<organism evidence="2 3">
    <name type="scientific">Caenorhabditis briggsae</name>
    <dbReference type="NCBI Taxonomy" id="6238"/>
    <lineage>
        <taxon>Eukaryota</taxon>
        <taxon>Metazoa</taxon>
        <taxon>Ecdysozoa</taxon>
        <taxon>Nematoda</taxon>
        <taxon>Chromadorea</taxon>
        <taxon>Rhabditida</taxon>
        <taxon>Rhabditina</taxon>
        <taxon>Rhabditomorpha</taxon>
        <taxon>Rhabditoidea</taxon>
        <taxon>Rhabditidae</taxon>
        <taxon>Peloderinae</taxon>
        <taxon>Caenorhabditis</taxon>
    </lineage>
</organism>
<feature type="transmembrane region" description="Helical" evidence="1">
    <location>
        <begin position="417"/>
        <end position="438"/>
    </location>
</feature>
<dbReference type="PANTHER" id="PTHR12904">
    <property type="match status" value="1"/>
</dbReference>
<dbReference type="PANTHER" id="PTHR12904:SF28">
    <property type="entry name" value="ATP SYNTHASE SUBUNIT ALPHA-RELATED"/>
    <property type="match status" value="1"/>
</dbReference>
<reference evidence="2 3" key="1">
    <citation type="submission" date="2022-04" db="EMBL/GenBank/DDBJ databases">
        <title>Chromosome-level reference genomes for two strains of Caenorhabditis briggsae: an improved platform for comparative genomics.</title>
        <authorList>
            <person name="Stevens L."/>
            <person name="Andersen E."/>
        </authorList>
    </citation>
    <scope>NUCLEOTIDE SEQUENCE [LARGE SCALE GENOMIC DNA]</scope>
    <source>
        <strain evidence="2">VX34</strain>
        <tissue evidence="2">Whole-organism</tissue>
    </source>
</reference>
<keyword evidence="1" id="KW-0812">Transmembrane</keyword>
<dbReference type="EMBL" id="CP092625">
    <property type="protein sequence ID" value="UMM39360.1"/>
    <property type="molecule type" value="Genomic_DNA"/>
</dbReference>
<dbReference type="SUPFAM" id="SSF52058">
    <property type="entry name" value="L domain-like"/>
    <property type="match status" value="1"/>
</dbReference>
<protein>
    <submittedName>
        <fullName evidence="2">Uncharacterized protein</fullName>
    </submittedName>
</protein>
<evidence type="ECO:0000313" key="2">
    <source>
        <dbReference type="EMBL" id="UMM39360.1"/>
    </source>
</evidence>
<dbReference type="Proteomes" id="UP000829354">
    <property type="component" value="Chromosome X"/>
</dbReference>
<evidence type="ECO:0000256" key="1">
    <source>
        <dbReference type="SAM" id="Phobius"/>
    </source>
</evidence>
<keyword evidence="3" id="KW-1185">Reference proteome</keyword>
<keyword evidence="1" id="KW-1133">Transmembrane helix</keyword>